<sequence length="244" mass="29706">MAKKQKPLKRTPLKRTPLKRKEYNPEDFKKKEYKPLKRTPIKKKEYNPEDYKNADGSKKEYKSKTYKKRDYKVKDYRELKAREPKPFVQLTVKEAFLKLAAFCAYQERCYQEIYAKLEEWKMDEGDHYAIVTLLEEENFLNEKRFTESYTRGKFSYKKWGKRKIRYGLLQKNISEKMIQDAFLSEIENEEYFATLTELLEKKWSDLLEKEDDNFKRKQKATNYALQKGYENELIREILEDISRN</sequence>
<feature type="region of interest" description="Disordered" evidence="5">
    <location>
        <begin position="1"/>
        <end position="61"/>
    </location>
</feature>
<evidence type="ECO:0000313" key="9">
    <source>
        <dbReference type="Proteomes" id="UP000006054"/>
    </source>
</evidence>
<dbReference type="PANTHER" id="PTHR33602">
    <property type="entry name" value="REGULATORY PROTEIN RECX FAMILY PROTEIN"/>
    <property type="match status" value="1"/>
</dbReference>
<feature type="domain" description="RecX second three-helical" evidence="6">
    <location>
        <begin position="141"/>
        <end position="181"/>
    </location>
</feature>
<comment type="similarity">
    <text evidence="2">Belongs to the RecX family.</text>
</comment>
<dbReference type="InterPro" id="IPR036388">
    <property type="entry name" value="WH-like_DNA-bd_sf"/>
</dbReference>
<dbReference type="Pfam" id="PF02631">
    <property type="entry name" value="RecX_HTH2"/>
    <property type="match status" value="1"/>
</dbReference>
<keyword evidence="9" id="KW-1185">Reference proteome</keyword>
<dbReference type="STRING" id="880071.Fleli_1485"/>
<gene>
    <name evidence="8" type="ordered locus">Fleli_1485</name>
</gene>
<dbReference type="RefSeq" id="WP_014797366.1">
    <property type="nucleotide sequence ID" value="NC_018018.1"/>
</dbReference>
<dbReference type="Pfam" id="PF21981">
    <property type="entry name" value="RecX_HTH3"/>
    <property type="match status" value="1"/>
</dbReference>
<accession>I4AIX4</accession>
<evidence type="ECO:0000259" key="6">
    <source>
        <dbReference type="Pfam" id="PF02631"/>
    </source>
</evidence>
<evidence type="ECO:0000256" key="2">
    <source>
        <dbReference type="ARBA" id="ARBA00009695"/>
    </source>
</evidence>
<dbReference type="GO" id="GO:0005737">
    <property type="term" value="C:cytoplasm"/>
    <property type="evidence" value="ECO:0007669"/>
    <property type="project" value="UniProtKB-SubCell"/>
</dbReference>
<feature type="compositionally biased region" description="Basic and acidic residues" evidence="5">
    <location>
        <begin position="19"/>
        <end position="35"/>
    </location>
</feature>
<proteinExistence type="inferred from homology"/>
<feature type="compositionally biased region" description="Basic and acidic residues" evidence="5">
    <location>
        <begin position="42"/>
        <end position="61"/>
    </location>
</feature>
<dbReference type="EMBL" id="CP003345">
    <property type="protein sequence ID" value="AFM03909.1"/>
    <property type="molecule type" value="Genomic_DNA"/>
</dbReference>
<dbReference type="OrthoDB" id="1523826at2"/>
<evidence type="ECO:0000256" key="5">
    <source>
        <dbReference type="SAM" id="MobiDB-lite"/>
    </source>
</evidence>
<evidence type="ECO:0000256" key="1">
    <source>
        <dbReference type="ARBA" id="ARBA00004496"/>
    </source>
</evidence>
<evidence type="ECO:0000259" key="7">
    <source>
        <dbReference type="Pfam" id="PF21981"/>
    </source>
</evidence>
<feature type="compositionally biased region" description="Basic residues" evidence="5">
    <location>
        <begin position="1"/>
        <end position="18"/>
    </location>
</feature>
<dbReference type="PANTHER" id="PTHR33602:SF1">
    <property type="entry name" value="REGULATORY PROTEIN RECX FAMILY PROTEIN"/>
    <property type="match status" value="1"/>
</dbReference>
<dbReference type="GO" id="GO:0006282">
    <property type="term" value="P:regulation of DNA repair"/>
    <property type="evidence" value="ECO:0007669"/>
    <property type="project" value="InterPro"/>
</dbReference>
<dbReference type="KEGG" id="fli:Fleli_1485"/>
<organism evidence="8 9">
    <name type="scientific">Bernardetia litoralis (strain ATCC 23117 / DSM 6794 / NBRC 15988 / NCIMB 1366 / Fx l1 / Sio-4)</name>
    <name type="common">Flexibacter litoralis</name>
    <dbReference type="NCBI Taxonomy" id="880071"/>
    <lineage>
        <taxon>Bacteria</taxon>
        <taxon>Pseudomonadati</taxon>
        <taxon>Bacteroidota</taxon>
        <taxon>Cytophagia</taxon>
        <taxon>Cytophagales</taxon>
        <taxon>Bernardetiaceae</taxon>
        <taxon>Bernardetia</taxon>
    </lineage>
</organism>
<dbReference type="Gene3D" id="1.10.10.10">
    <property type="entry name" value="Winged helix-like DNA-binding domain superfamily/Winged helix DNA-binding domain"/>
    <property type="match status" value="2"/>
</dbReference>
<name>I4AIX4_BERLS</name>
<feature type="domain" description="RecX third three-helical" evidence="7">
    <location>
        <begin position="189"/>
        <end position="238"/>
    </location>
</feature>
<reference evidence="9" key="1">
    <citation type="submission" date="2012-06" db="EMBL/GenBank/DDBJ databases">
        <title>The complete genome of Flexibacter litoralis DSM 6794.</title>
        <authorList>
            <person name="Lucas S."/>
            <person name="Copeland A."/>
            <person name="Lapidus A."/>
            <person name="Glavina del Rio T."/>
            <person name="Dalin E."/>
            <person name="Tice H."/>
            <person name="Bruce D."/>
            <person name="Goodwin L."/>
            <person name="Pitluck S."/>
            <person name="Peters L."/>
            <person name="Ovchinnikova G."/>
            <person name="Lu M."/>
            <person name="Kyrpides N."/>
            <person name="Mavromatis K."/>
            <person name="Ivanova N."/>
            <person name="Brettin T."/>
            <person name="Detter J.C."/>
            <person name="Han C."/>
            <person name="Larimer F."/>
            <person name="Land M."/>
            <person name="Hauser L."/>
            <person name="Markowitz V."/>
            <person name="Cheng J.-F."/>
            <person name="Hugenholtz P."/>
            <person name="Woyke T."/>
            <person name="Wu D."/>
            <person name="Spring S."/>
            <person name="Lang E."/>
            <person name="Kopitz M."/>
            <person name="Brambilla E."/>
            <person name="Klenk H.-P."/>
            <person name="Eisen J.A."/>
        </authorList>
    </citation>
    <scope>NUCLEOTIDE SEQUENCE [LARGE SCALE GENOMIC DNA]</scope>
    <source>
        <strain evidence="9">ATCC 23117 / DSM 6794 / NBRC 15988 / NCIMB 1366 / Sio-4</strain>
    </source>
</reference>
<dbReference type="eggNOG" id="COG2137">
    <property type="taxonomic scope" value="Bacteria"/>
</dbReference>
<dbReference type="HOGENOM" id="CLU_1136731_0_0_10"/>
<evidence type="ECO:0000256" key="4">
    <source>
        <dbReference type="ARBA" id="ARBA00022490"/>
    </source>
</evidence>
<comment type="subcellular location">
    <subcellularLocation>
        <location evidence="1">Cytoplasm</location>
    </subcellularLocation>
</comment>
<dbReference type="InterPro" id="IPR003783">
    <property type="entry name" value="Regulatory_RecX"/>
</dbReference>
<dbReference type="InterPro" id="IPR053924">
    <property type="entry name" value="RecX_HTH_2nd"/>
</dbReference>
<evidence type="ECO:0000256" key="3">
    <source>
        <dbReference type="ARBA" id="ARBA00018111"/>
    </source>
</evidence>
<dbReference type="InterPro" id="IPR053925">
    <property type="entry name" value="RecX_HTH_3rd"/>
</dbReference>
<evidence type="ECO:0000313" key="8">
    <source>
        <dbReference type="EMBL" id="AFM03909.1"/>
    </source>
</evidence>
<keyword evidence="4" id="KW-0963">Cytoplasm</keyword>
<protein>
    <recommendedName>
        <fullName evidence="3">Regulatory protein RecX</fullName>
    </recommendedName>
</protein>
<dbReference type="AlphaFoldDB" id="I4AIX4"/>
<dbReference type="Proteomes" id="UP000006054">
    <property type="component" value="Chromosome"/>
</dbReference>